<reference evidence="3 4" key="1">
    <citation type="submission" date="2016-07" db="EMBL/GenBank/DDBJ databases">
        <title>Detection of Helicobacter winghamensis from caecal content of red fox (Vulpes vulpes).</title>
        <authorList>
            <person name="Zanoni R.G."/>
            <person name="Florio D."/>
            <person name="Caffara M."/>
            <person name="Renzi M."/>
            <person name="Parisi A."/>
            <person name="Pasquali F."/>
            <person name="Manfreda G."/>
        </authorList>
    </citation>
    <scope>NUCLEOTIDE SEQUENCE [LARGE SCALE GENOMIC DNA]</scope>
    <source>
        <strain evidence="3 4">295_13</strain>
    </source>
</reference>
<sequence length="277" mass="32107">MEILLLVTIVILAIAFINFKDYLNHPHKRPQIDSQGDSQDFNQYQNPYKNQPQPQELSREDKIRESEYGLIVGLLAKLAQSDGKVCELELELMENTIIDIGDALMLQSAMYQKDEILGILHKIFETTTQSVEELTTRYAERTKGQYKNRLKLVEYMLSLAYADGKLGENEREIILDVAAYLEIENADFNALYDAFEKFYANNTQTKSLQESYRILGVSEEDSMEQIKSAYKKLVREYHPDILHHKGLDESIIEKYTEKLQEINVAYEAIKAHKNIQK</sequence>
<proteinExistence type="predicted"/>
<dbReference type="RefSeq" id="WP_006802439.1">
    <property type="nucleotide sequence ID" value="NZ_CABKOI010000020.1"/>
</dbReference>
<feature type="compositionally biased region" description="Low complexity" evidence="1">
    <location>
        <begin position="42"/>
        <end position="55"/>
    </location>
</feature>
<name>A0A2N3PKI1_9HELI</name>
<dbReference type="InterPro" id="IPR029024">
    <property type="entry name" value="TerB-like"/>
</dbReference>
<dbReference type="SMART" id="SM00271">
    <property type="entry name" value="DnaJ"/>
    <property type="match status" value="1"/>
</dbReference>
<feature type="region of interest" description="Disordered" evidence="1">
    <location>
        <begin position="28"/>
        <end position="58"/>
    </location>
</feature>
<dbReference type="SUPFAM" id="SSF46565">
    <property type="entry name" value="Chaperone J-domain"/>
    <property type="match status" value="1"/>
</dbReference>
<evidence type="ECO:0000313" key="3">
    <source>
        <dbReference type="EMBL" id="PKT81906.1"/>
    </source>
</evidence>
<dbReference type="InterPro" id="IPR036869">
    <property type="entry name" value="J_dom_sf"/>
</dbReference>
<gene>
    <name evidence="3" type="ORF">BCM31_01610</name>
</gene>
<dbReference type="EMBL" id="MBPK01000011">
    <property type="protein sequence ID" value="PKT81906.1"/>
    <property type="molecule type" value="Genomic_DNA"/>
</dbReference>
<evidence type="ECO:0000256" key="1">
    <source>
        <dbReference type="SAM" id="MobiDB-lite"/>
    </source>
</evidence>
<dbReference type="PROSITE" id="PS50076">
    <property type="entry name" value="DNAJ_2"/>
    <property type="match status" value="1"/>
</dbReference>
<organism evidence="3 4">
    <name type="scientific">Helicobacter winghamensis</name>
    <dbReference type="NCBI Taxonomy" id="157268"/>
    <lineage>
        <taxon>Bacteria</taxon>
        <taxon>Pseudomonadati</taxon>
        <taxon>Campylobacterota</taxon>
        <taxon>Epsilonproteobacteria</taxon>
        <taxon>Campylobacterales</taxon>
        <taxon>Helicobacteraceae</taxon>
        <taxon>Helicobacter</taxon>
    </lineage>
</organism>
<dbReference type="Pfam" id="PF00226">
    <property type="entry name" value="DnaJ"/>
    <property type="match status" value="1"/>
</dbReference>
<dbReference type="Gene3D" id="1.10.3680.10">
    <property type="entry name" value="TerB-like"/>
    <property type="match status" value="1"/>
</dbReference>
<dbReference type="CDD" id="cd06257">
    <property type="entry name" value="DnaJ"/>
    <property type="match status" value="1"/>
</dbReference>
<dbReference type="Pfam" id="PF05099">
    <property type="entry name" value="TerB"/>
    <property type="match status" value="1"/>
</dbReference>
<dbReference type="PANTHER" id="PTHR24074">
    <property type="entry name" value="CO-CHAPERONE PROTEIN DJLA"/>
    <property type="match status" value="1"/>
</dbReference>
<dbReference type="InterPro" id="IPR001623">
    <property type="entry name" value="DnaJ_domain"/>
</dbReference>
<dbReference type="GeneID" id="97289985"/>
<dbReference type="PRINTS" id="PR00625">
    <property type="entry name" value="JDOMAIN"/>
</dbReference>
<dbReference type="STRING" id="556267.HWAG_00745"/>
<feature type="compositionally biased region" description="Polar residues" evidence="1">
    <location>
        <begin position="32"/>
        <end position="41"/>
    </location>
</feature>
<feature type="domain" description="J" evidence="2">
    <location>
        <begin position="210"/>
        <end position="277"/>
    </location>
</feature>
<dbReference type="Proteomes" id="UP000233350">
    <property type="component" value="Unassembled WGS sequence"/>
</dbReference>
<evidence type="ECO:0000313" key="4">
    <source>
        <dbReference type="Proteomes" id="UP000233350"/>
    </source>
</evidence>
<protein>
    <submittedName>
        <fullName evidence="3">Molecular chaperone DjlA</fullName>
    </submittedName>
</protein>
<dbReference type="AlphaFoldDB" id="A0A2N3PKI1"/>
<accession>A0A2N3PKI1</accession>
<keyword evidence="4" id="KW-1185">Reference proteome</keyword>
<dbReference type="Gene3D" id="1.10.287.110">
    <property type="entry name" value="DnaJ domain"/>
    <property type="match status" value="1"/>
</dbReference>
<dbReference type="OrthoDB" id="9779889at2"/>
<evidence type="ECO:0000259" key="2">
    <source>
        <dbReference type="PROSITE" id="PS50076"/>
    </source>
</evidence>
<dbReference type="InterPro" id="IPR050817">
    <property type="entry name" value="DjlA_DnaK_co-chaperone"/>
</dbReference>
<dbReference type="InterPro" id="IPR007791">
    <property type="entry name" value="DjlA_N"/>
</dbReference>
<comment type="caution">
    <text evidence="3">The sequence shown here is derived from an EMBL/GenBank/DDBJ whole genome shotgun (WGS) entry which is preliminary data.</text>
</comment>